<dbReference type="EMBL" id="CP000323">
    <property type="protein sequence ID" value="ABE75562.1"/>
    <property type="molecule type" value="Genomic_DNA"/>
</dbReference>
<dbReference type="SUPFAM" id="SSF46785">
    <property type="entry name" value="Winged helix' DNA-binding domain"/>
    <property type="match status" value="1"/>
</dbReference>
<keyword evidence="9" id="KW-1185">Reference proteome</keyword>
<name>Q1Q9U1_PSYCK</name>
<dbReference type="eggNOG" id="COG1414">
    <property type="taxonomic scope" value="Bacteria"/>
</dbReference>
<dbReference type="InterPro" id="IPR011991">
    <property type="entry name" value="ArsR-like_HTH"/>
</dbReference>
<evidence type="ECO:0000259" key="7">
    <source>
        <dbReference type="PROSITE" id="PS51078"/>
    </source>
</evidence>
<evidence type="ECO:0000256" key="3">
    <source>
        <dbReference type="ARBA" id="ARBA00023163"/>
    </source>
</evidence>
<dbReference type="PANTHER" id="PTHR30136">
    <property type="entry name" value="HELIX-TURN-HELIX TRANSCRIPTIONAL REGULATOR, ICLR FAMILY"/>
    <property type="match status" value="1"/>
</dbReference>
<dbReference type="KEGG" id="pcr:Pcryo_1785"/>
<dbReference type="GO" id="GO:0003700">
    <property type="term" value="F:DNA-binding transcription factor activity"/>
    <property type="evidence" value="ECO:0007669"/>
    <property type="project" value="TreeGrafter"/>
</dbReference>
<evidence type="ECO:0000256" key="1">
    <source>
        <dbReference type="ARBA" id="ARBA00023015"/>
    </source>
</evidence>
<accession>Q1Q9U1</accession>
<keyword evidence="3" id="KW-0804">Transcription</keyword>
<dbReference type="SUPFAM" id="SSF55781">
    <property type="entry name" value="GAF domain-like"/>
    <property type="match status" value="1"/>
</dbReference>
<dbReference type="GO" id="GO:0003677">
    <property type="term" value="F:DNA binding"/>
    <property type="evidence" value="ECO:0007669"/>
    <property type="project" value="UniProtKB-KW"/>
</dbReference>
<dbReference type="InterPro" id="IPR036390">
    <property type="entry name" value="WH_DNA-bd_sf"/>
</dbReference>
<dbReference type="Pfam" id="PF09339">
    <property type="entry name" value="HTH_IclR"/>
    <property type="match status" value="1"/>
</dbReference>
<dbReference type="PROSITE" id="PS51078">
    <property type="entry name" value="ICLR_ED"/>
    <property type="match status" value="1"/>
</dbReference>
<dbReference type="InterPro" id="IPR014757">
    <property type="entry name" value="Tscrpt_reg_IclR_C"/>
</dbReference>
<dbReference type="PANTHER" id="PTHR30136:SF24">
    <property type="entry name" value="HTH-TYPE TRANSCRIPTIONAL REPRESSOR ALLR"/>
    <property type="match status" value="1"/>
</dbReference>
<dbReference type="CDD" id="cd00090">
    <property type="entry name" value="HTH_ARSR"/>
    <property type="match status" value="1"/>
</dbReference>
<evidence type="ECO:0000256" key="4">
    <source>
        <dbReference type="ARBA" id="ARBA00040379"/>
    </source>
</evidence>
<sequence>MDVAMRRCVAKDMNQTMNNAKKKGSSVERVLQIVEMLAKSQRPMSVSDLAEALDIPIPSMYRLLEQLQNLGFVQLDLPGKVTCGKRTYQLAIDLWQNNHFKTERLAILQRLSAKIGETVGIAIMQDLDVVYVDRVLSDWPLQIYLPAGSHIPVWASASGKLLLAQLPTDKCERIIDKMSIHALTTNTQIDKNQLLQTIAKTRDTQIGIDNEEFIPGMVACAVLIPNGEQQAFATVFTHGPTVKKSLETLLSHVPLLQEAANELSVVFNQDSL</sequence>
<dbReference type="SMART" id="SM00346">
    <property type="entry name" value="HTH_ICLR"/>
    <property type="match status" value="1"/>
</dbReference>
<dbReference type="Gene3D" id="3.30.450.40">
    <property type="match status" value="1"/>
</dbReference>
<evidence type="ECO:0000259" key="6">
    <source>
        <dbReference type="PROSITE" id="PS51077"/>
    </source>
</evidence>
<dbReference type="Pfam" id="PF01614">
    <property type="entry name" value="IclR_C"/>
    <property type="match status" value="1"/>
</dbReference>
<dbReference type="Proteomes" id="UP000002425">
    <property type="component" value="Chromosome"/>
</dbReference>
<dbReference type="GO" id="GO:0045892">
    <property type="term" value="P:negative regulation of DNA-templated transcription"/>
    <property type="evidence" value="ECO:0007669"/>
    <property type="project" value="TreeGrafter"/>
</dbReference>
<dbReference type="InterPro" id="IPR029016">
    <property type="entry name" value="GAF-like_dom_sf"/>
</dbReference>
<evidence type="ECO:0000313" key="9">
    <source>
        <dbReference type="Proteomes" id="UP000002425"/>
    </source>
</evidence>
<gene>
    <name evidence="8" type="ordered locus">Pcryo_1785</name>
</gene>
<evidence type="ECO:0000256" key="2">
    <source>
        <dbReference type="ARBA" id="ARBA00023125"/>
    </source>
</evidence>
<dbReference type="Gene3D" id="1.10.10.10">
    <property type="entry name" value="Winged helix-like DNA-binding domain superfamily/Winged helix DNA-binding domain"/>
    <property type="match status" value="1"/>
</dbReference>
<keyword evidence="2" id="KW-0238">DNA-binding</keyword>
<reference evidence="8" key="1">
    <citation type="submission" date="2006-03" db="EMBL/GenBank/DDBJ databases">
        <title>Complete sequence of chromosome of Psychrobacter cryohalolentis K5.</title>
        <authorList>
            <consortium name="US DOE Joint Genome Institute"/>
            <person name="Copeland A."/>
            <person name="Lucas S."/>
            <person name="Lapidus A."/>
            <person name="Barry K."/>
            <person name="Detter J.C."/>
            <person name="Glavina del Rio T."/>
            <person name="Hammon N."/>
            <person name="Israni S."/>
            <person name="Dalin E."/>
            <person name="Tice H."/>
            <person name="Pitluck S."/>
            <person name="Brettin T."/>
            <person name="Bruce D."/>
            <person name="Han C."/>
            <person name="Tapia R."/>
            <person name="Sims D.R."/>
            <person name="Gilna P."/>
            <person name="Schmutz J."/>
            <person name="Larimer F."/>
            <person name="Land M."/>
            <person name="Hauser L."/>
            <person name="Kyrpides N."/>
            <person name="Kim E."/>
            <person name="Richardson P."/>
        </authorList>
    </citation>
    <scope>NUCLEOTIDE SEQUENCE</scope>
    <source>
        <strain evidence="8">K5</strain>
    </source>
</reference>
<proteinExistence type="predicted"/>
<protein>
    <recommendedName>
        <fullName evidence="4">HTH-type transcriptional repressor AllR</fullName>
    </recommendedName>
    <alternativeName>
        <fullName evidence="5">Negative regulator of allantoin and glyoxylate utilization operons</fullName>
    </alternativeName>
</protein>
<dbReference type="HOGENOM" id="CLU_062618_6_2_6"/>
<dbReference type="AlphaFoldDB" id="Q1Q9U1"/>
<organism evidence="8 9">
    <name type="scientific">Psychrobacter cryohalolentis (strain ATCC BAA-1226 / DSM 17306 / VKM B-2378 / K5)</name>
    <dbReference type="NCBI Taxonomy" id="335284"/>
    <lineage>
        <taxon>Bacteria</taxon>
        <taxon>Pseudomonadati</taxon>
        <taxon>Pseudomonadota</taxon>
        <taxon>Gammaproteobacteria</taxon>
        <taxon>Moraxellales</taxon>
        <taxon>Moraxellaceae</taxon>
        <taxon>Psychrobacter</taxon>
    </lineage>
</organism>
<dbReference type="InterPro" id="IPR050707">
    <property type="entry name" value="HTH_MetabolicPath_Reg"/>
</dbReference>
<dbReference type="PROSITE" id="PS51077">
    <property type="entry name" value="HTH_ICLR"/>
    <property type="match status" value="1"/>
</dbReference>
<feature type="domain" description="HTH iclR-type" evidence="6">
    <location>
        <begin position="24"/>
        <end position="92"/>
    </location>
</feature>
<dbReference type="STRING" id="335284.Pcryo_1785"/>
<keyword evidence="1" id="KW-0805">Transcription regulation</keyword>
<feature type="domain" description="IclR-ED" evidence="7">
    <location>
        <begin position="86"/>
        <end position="269"/>
    </location>
</feature>
<dbReference type="InterPro" id="IPR005471">
    <property type="entry name" value="Tscrpt_reg_IclR_N"/>
</dbReference>
<evidence type="ECO:0000256" key="5">
    <source>
        <dbReference type="ARBA" id="ARBA00042627"/>
    </source>
</evidence>
<dbReference type="InterPro" id="IPR036388">
    <property type="entry name" value="WH-like_DNA-bd_sf"/>
</dbReference>
<evidence type="ECO:0000313" key="8">
    <source>
        <dbReference type="EMBL" id="ABE75562.1"/>
    </source>
</evidence>